<keyword evidence="5" id="KW-1185">Reference proteome</keyword>
<evidence type="ECO:0000313" key="4">
    <source>
        <dbReference type="EMBL" id="EME30377.1"/>
    </source>
</evidence>
<gene>
    <name evidence="4" type="ORF">Gasu_22840</name>
</gene>
<evidence type="ECO:0000259" key="3">
    <source>
        <dbReference type="PROSITE" id="PS51017"/>
    </source>
</evidence>
<comment type="subcellular location">
    <subcellularLocation>
        <location evidence="1">Nucleus</location>
    </subcellularLocation>
</comment>
<dbReference type="Proteomes" id="UP000030680">
    <property type="component" value="Unassembled WGS sequence"/>
</dbReference>
<feature type="domain" description="CCT" evidence="3">
    <location>
        <begin position="108"/>
        <end position="150"/>
    </location>
</feature>
<dbReference type="InterPro" id="IPR010402">
    <property type="entry name" value="CCT_domain"/>
</dbReference>
<reference evidence="5" key="1">
    <citation type="journal article" date="2013" name="Science">
        <title>Gene transfer from bacteria and archaea facilitated evolution of an extremophilic eukaryote.</title>
        <authorList>
            <person name="Schonknecht G."/>
            <person name="Chen W.H."/>
            <person name="Ternes C.M."/>
            <person name="Barbier G.G."/>
            <person name="Shrestha R.P."/>
            <person name="Stanke M."/>
            <person name="Brautigam A."/>
            <person name="Baker B.J."/>
            <person name="Banfield J.F."/>
            <person name="Garavito R.M."/>
            <person name="Carr K."/>
            <person name="Wilkerson C."/>
            <person name="Rensing S.A."/>
            <person name="Gagneul D."/>
            <person name="Dickenson N.E."/>
            <person name="Oesterhelt C."/>
            <person name="Lercher M.J."/>
            <person name="Weber A.P."/>
        </authorList>
    </citation>
    <scope>NUCLEOTIDE SEQUENCE [LARGE SCALE GENOMIC DNA]</scope>
    <source>
        <strain evidence="5">074W</strain>
    </source>
</reference>
<evidence type="ECO:0000256" key="2">
    <source>
        <dbReference type="ARBA" id="ARBA00023242"/>
    </source>
</evidence>
<dbReference type="PROSITE" id="PS51017">
    <property type="entry name" value="CCT"/>
    <property type="match status" value="1"/>
</dbReference>
<dbReference type="OrthoDB" id="9974at2759"/>
<dbReference type="Gramene" id="EME30377">
    <property type="protein sequence ID" value="EME30377"/>
    <property type="gene ID" value="Gasu_22840"/>
</dbReference>
<organism evidence="4 5">
    <name type="scientific">Galdieria sulphuraria</name>
    <name type="common">Red alga</name>
    <dbReference type="NCBI Taxonomy" id="130081"/>
    <lineage>
        <taxon>Eukaryota</taxon>
        <taxon>Rhodophyta</taxon>
        <taxon>Bangiophyceae</taxon>
        <taxon>Galdieriales</taxon>
        <taxon>Galdieriaceae</taxon>
        <taxon>Galdieria</taxon>
    </lineage>
</organism>
<accession>M2XJU2</accession>
<dbReference type="KEGG" id="gsl:Gasu_22840"/>
<dbReference type="GO" id="GO:0005634">
    <property type="term" value="C:nucleus"/>
    <property type="evidence" value="ECO:0007669"/>
    <property type="project" value="UniProtKB-SubCell"/>
</dbReference>
<sequence>MSLTFIGYEPCIERVVENKPLDSPCLLEIYQAIDGNGLFCLPPSDSKQTEPFTAATLNELFKSTVSNDKTTKLQNYKDLNMTEAPKYLNFLPKPELFYPVMLNKDHYRKIRFQRYRNKKYKTSNSSKVRYIERQKLAQRRFRLHGKFVSKQVQIAMAAACSDAITTVESNMELAQSNTMDSSEELFFWPTSPFQDEQSDISFWYMTESFCLDESDMF</sequence>
<dbReference type="EMBL" id="KB454500">
    <property type="protein sequence ID" value="EME30377.1"/>
    <property type="molecule type" value="Genomic_DNA"/>
</dbReference>
<dbReference type="GeneID" id="17089110"/>
<dbReference type="AlphaFoldDB" id="M2XJU2"/>
<name>M2XJU2_GALSU</name>
<proteinExistence type="predicted"/>
<evidence type="ECO:0000313" key="5">
    <source>
        <dbReference type="Proteomes" id="UP000030680"/>
    </source>
</evidence>
<dbReference type="RefSeq" id="XP_005706897.1">
    <property type="nucleotide sequence ID" value="XM_005706840.1"/>
</dbReference>
<protein>
    <recommendedName>
        <fullName evidence="3">CCT domain-containing protein</fullName>
    </recommendedName>
</protein>
<evidence type="ECO:0000256" key="1">
    <source>
        <dbReference type="ARBA" id="ARBA00004123"/>
    </source>
</evidence>
<keyword evidence="2" id="KW-0539">Nucleus</keyword>